<gene>
    <name evidence="1" type="ORF">DFH08DRAFT_62562</name>
</gene>
<dbReference type="EMBL" id="JARIHO010000011">
    <property type="protein sequence ID" value="KAJ7353314.1"/>
    <property type="molecule type" value="Genomic_DNA"/>
</dbReference>
<evidence type="ECO:0000313" key="2">
    <source>
        <dbReference type="Proteomes" id="UP001218218"/>
    </source>
</evidence>
<sequence length="333" mass="37168">MDFSRLCRRALLQQCVRRTFMTATSLTWTSPVLHSAKNLSQRALPIPPNITTLDPCRLTDDQYFDISQSPLRSHFRKMRSQQLSDPHERQFGDQVQTADTVFPAETRGFLYYYSPPNQNPIGGGLRFRVAETPGKDAFLAGHDLMMPHGLPWHLPVWEIVVRGAYHGLLGVLEQDGFAPRPLQAACRALNVSRDSVFITALGQPWAVNWASEWSRIYIARPNGNPVAAIVRHPWYCMGSARAAPYTGRGLVSLIRIPSSLPPPDSRSLDPSLALRIDAVHHLQVHAVNHRTLAPAPGATALFRPRLIHRSTKVDAEVMDAQVHAVLRPANELP</sequence>
<dbReference type="Proteomes" id="UP001218218">
    <property type="component" value="Unassembled WGS sequence"/>
</dbReference>
<feature type="non-terminal residue" evidence="1">
    <location>
        <position position="1"/>
    </location>
</feature>
<keyword evidence="2" id="KW-1185">Reference proteome</keyword>
<proteinExistence type="predicted"/>
<accession>A0AAD7ABB0</accession>
<protein>
    <submittedName>
        <fullName evidence="1">Uncharacterized protein</fullName>
    </submittedName>
</protein>
<evidence type="ECO:0000313" key="1">
    <source>
        <dbReference type="EMBL" id="KAJ7353314.1"/>
    </source>
</evidence>
<organism evidence="1 2">
    <name type="scientific">Mycena albidolilacea</name>
    <dbReference type="NCBI Taxonomy" id="1033008"/>
    <lineage>
        <taxon>Eukaryota</taxon>
        <taxon>Fungi</taxon>
        <taxon>Dikarya</taxon>
        <taxon>Basidiomycota</taxon>
        <taxon>Agaricomycotina</taxon>
        <taxon>Agaricomycetes</taxon>
        <taxon>Agaricomycetidae</taxon>
        <taxon>Agaricales</taxon>
        <taxon>Marasmiineae</taxon>
        <taxon>Mycenaceae</taxon>
        <taxon>Mycena</taxon>
    </lineage>
</organism>
<reference evidence="1" key="1">
    <citation type="submission" date="2023-03" db="EMBL/GenBank/DDBJ databases">
        <title>Massive genome expansion in bonnet fungi (Mycena s.s.) driven by repeated elements and novel gene families across ecological guilds.</title>
        <authorList>
            <consortium name="Lawrence Berkeley National Laboratory"/>
            <person name="Harder C.B."/>
            <person name="Miyauchi S."/>
            <person name="Viragh M."/>
            <person name="Kuo A."/>
            <person name="Thoen E."/>
            <person name="Andreopoulos B."/>
            <person name="Lu D."/>
            <person name="Skrede I."/>
            <person name="Drula E."/>
            <person name="Henrissat B."/>
            <person name="Morin E."/>
            <person name="Kohler A."/>
            <person name="Barry K."/>
            <person name="LaButti K."/>
            <person name="Morin E."/>
            <person name="Salamov A."/>
            <person name="Lipzen A."/>
            <person name="Mereny Z."/>
            <person name="Hegedus B."/>
            <person name="Baldrian P."/>
            <person name="Stursova M."/>
            <person name="Weitz H."/>
            <person name="Taylor A."/>
            <person name="Grigoriev I.V."/>
            <person name="Nagy L.G."/>
            <person name="Martin F."/>
            <person name="Kauserud H."/>
        </authorList>
    </citation>
    <scope>NUCLEOTIDE SEQUENCE</scope>
    <source>
        <strain evidence="1">CBHHK002</strain>
    </source>
</reference>
<name>A0AAD7ABB0_9AGAR</name>
<dbReference type="AlphaFoldDB" id="A0AAD7ABB0"/>
<comment type="caution">
    <text evidence="1">The sequence shown here is derived from an EMBL/GenBank/DDBJ whole genome shotgun (WGS) entry which is preliminary data.</text>
</comment>